<sequence>MKVDNEDLIKVEAGSGAVETGAIKQELSTDGMTLTLTTADTKIFKGDYTVKVPFEMIKDTKGTFVKPINAKVSVDDKVAPTLVKATTLVKDVKDGIKSVVVTFDENVASVDTIKIDGLNYNVVRDGKEATITFAQPLDASKKYDVTVINATDYAGNIKDVQVAPLSVSVDNVAPEVSSVVAISEDKLKLTLSKKVDIAELKKSSMLSATVGTFATSIIESVEAGEKDGEYIITLNDQYLFKTGNSDVVTLKFAEKALVDSLGNTNLVKIEKTATVTKDATAPAVSKVEEVKNKDGKVTGFALTYTEDVKGQSLTGLKVVNAKGEILDVTGVVDAPTIDEEDSKKVVFSFKANVVSSKYTFELPEGFVTDNALVANKSAKYGFSVTINDIVPPAQTSFAIASAENVEGEDNVLAVDFGTKVAVVGDGSALNPSAYTINGVTLPADTTITLAGEVNDNDYQTKVLIELPKGFVKANDMKAGFRITGVKSLDGKTSESKFVIVDIKDNTAPELKSIVATDLTELTLSYSEAVKVTAEAPEAPATKVDAIADELKLLDSKGNVVTFSDYKVTEDGKIVLTVTDATAVKSVSTVKLGEGDVPNIFDANNVAQKEEITVSK</sequence>
<dbReference type="Proteomes" id="UP001387110">
    <property type="component" value="Unassembled WGS sequence"/>
</dbReference>
<keyword evidence="3" id="KW-1185">Reference proteome</keyword>
<dbReference type="EMBL" id="JBAWKY010000001">
    <property type="protein sequence ID" value="MEI4462094.1"/>
    <property type="molecule type" value="Genomic_DNA"/>
</dbReference>
<name>A0ABU8EGP7_9BACL</name>
<proteinExistence type="predicted"/>
<dbReference type="RefSeq" id="WP_336449134.1">
    <property type="nucleotide sequence ID" value="NZ_JBAWKY010000001.1"/>
</dbReference>
<evidence type="ECO:0000313" key="2">
    <source>
        <dbReference type="EMBL" id="MEI4462094.1"/>
    </source>
</evidence>
<evidence type="ECO:0000256" key="1">
    <source>
        <dbReference type="ARBA" id="ARBA00022729"/>
    </source>
</evidence>
<gene>
    <name evidence="2" type="ORF">SZL87_06570</name>
</gene>
<dbReference type="Gene3D" id="2.60.40.1220">
    <property type="match status" value="1"/>
</dbReference>
<organism evidence="2 3">
    <name type="scientific">Exiguobacterium indicum</name>
    <dbReference type="NCBI Taxonomy" id="296995"/>
    <lineage>
        <taxon>Bacteria</taxon>
        <taxon>Bacillati</taxon>
        <taxon>Bacillota</taxon>
        <taxon>Bacilli</taxon>
        <taxon>Bacillales</taxon>
        <taxon>Bacillales Family XII. Incertae Sedis</taxon>
        <taxon>Exiguobacterium</taxon>
    </lineage>
</organism>
<keyword evidence="1" id="KW-0732">Signal</keyword>
<protein>
    <submittedName>
        <fullName evidence="2">Ig-like domain-containing protein</fullName>
    </submittedName>
</protein>
<dbReference type="InterPro" id="IPR014755">
    <property type="entry name" value="Cu-Rt/internalin_Ig-like"/>
</dbReference>
<evidence type="ECO:0000313" key="3">
    <source>
        <dbReference type="Proteomes" id="UP001387110"/>
    </source>
</evidence>
<comment type="caution">
    <text evidence="2">The sequence shown here is derived from an EMBL/GenBank/DDBJ whole genome shotgun (WGS) entry which is preliminary data.</text>
</comment>
<accession>A0ABU8EGP7</accession>
<reference evidence="2 3" key="1">
    <citation type="submission" date="2023-12" db="EMBL/GenBank/DDBJ databases">
        <authorList>
            <person name="Easwaran N."/>
            <person name="Lazarus H.P.S."/>
        </authorList>
    </citation>
    <scope>NUCLEOTIDE SEQUENCE [LARGE SCALE GENOMIC DNA]</scope>
    <source>
        <strain evidence="2 3">VIT-2023</strain>
    </source>
</reference>